<feature type="domain" description="Tectonic-1-3" evidence="8">
    <location>
        <begin position="221"/>
        <end position="389"/>
    </location>
</feature>
<evidence type="ECO:0000259" key="8">
    <source>
        <dbReference type="Pfam" id="PF07773"/>
    </source>
</evidence>
<comment type="similarity">
    <text evidence="1">Belongs to the tectonic family.</text>
</comment>
<evidence type="ECO:0000256" key="3">
    <source>
        <dbReference type="ARBA" id="ARBA00022729"/>
    </source>
</evidence>
<feature type="compositionally biased region" description="Polar residues" evidence="6">
    <location>
        <begin position="36"/>
        <end position="48"/>
    </location>
</feature>
<name>A0A8C6SQS8_9GOBI</name>
<feature type="signal peptide" evidence="7">
    <location>
        <begin position="1"/>
        <end position="21"/>
    </location>
</feature>
<evidence type="ECO:0000256" key="2">
    <source>
        <dbReference type="ARBA" id="ARBA00011495"/>
    </source>
</evidence>
<dbReference type="AlphaFoldDB" id="A0A8C6SQS8"/>
<keyword evidence="11" id="KW-1185">Reference proteome</keyword>
<dbReference type="InterPro" id="IPR057724">
    <property type="entry name" value="TCTN1-3_N"/>
</dbReference>
<keyword evidence="3 7" id="KW-0732">Signal</keyword>
<proteinExistence type="inferred from homology"/>
<evidence type="ECO:0000259" key="9">
    <source>
        <dbReference type="Pfam" id="PF25752"/>
    </source>
</evidence>
<protein>
    <recommendedName>
        <fullName evidence="12">Tectonic-1</fullName>
    </recommendedName>
</protein>
<evidence type="ECO:0000313" key="10">
    <source>
        <dbReference type="Ensembl" id="ENSNMLP00000008910.1"/>
    </source>
</evidence>
<evidence type="ECO:0000256" key="5">
    <source>
        <dbReference type="ARBA" id="ARBA00023180"/>
    </source>
</evidence>
<evidence type="ECO:0000256" key="6">
    <source>
        <dbReference type="SAM" id="MobiDB-lite"/>
    </source>
</evidence>
<dbReference type="InterPro" id="IPR011677">
    <property type="entry name" value="TCTN1-3_dom"/>
</dbReference>
<feature type="domain" description="Tectonic-1-3" evidence="8">
    <location>
        <begin position="403"/>
        <end position="583"/>
    </location>
</feature>
<evidence type="ECO:0000256" key="4">
    <source>
        <dbReference type="ARBA" id="ARBA00022794"/>
    </source>
</evidence>
<dbReference type="GO" id="GO:0036038">
    <property type="term" value="C:MKS complex"/>
    <property type="evidence" value="ECO:0007669"/>
    <property type="project" value="TreeGrafter"/>
</dbReference>
<dbReference type="InterPro" id="IPR040354">
    <property type="entry name" value="TCTN1-3"/>
</dbReference>
<reference evidence="10" key="1">
    <citation type="submission" date="2025-08" db="UniProtKB">
        <authorList>
            <consortium name="Ensembl"/>
        </authorList>
    </citation>
    <scope>IDENTIFICATION</scope>
</reference>
<accession>A0A8C6SQS8</accession>
<evidence type="ECO:0008006" key="12">
    <source>
        <dbReference type="Google" id="ProtNLM"/>
    </source>
</evidence>
<dbReference type="GO" id="GO:0060271">
    <property type="term" value="P:cilium assembly"/>
    <property type="evidence" value="ECO:0007669"/>
    <property type="project" value="TreeGrafter"/>
</dbReference>
<feature type="region of interest" description="Disordered" evidence="6">
    <location>
        <begin position="31"/>
        <end position="85"/>
    </location>
</feature>
<dbReference type="PANTHER" id="PTHR14611:SF1">
    <property type="entry name" value="TECTONIC-1"/>
    <property type="match status" value="1"/>
</dbReference>
<evidence type="ECO:0000256" key="7">
    <source>
        <dbReference type="SAM" id="SignalP"/>
    </source>
</evidence>
<keyword evidence="4" id="KW-0970">Cilium biogenesis/degradation</keyword>
<dbReference type="Ensembl" id="ENSNMLT00000010100.1">
    <property type="protein sequence ID" value="ENSNMLP00000008910.1"/>
    <property type="gene ID" value="ENSNMLG00000006258.1"/>
</dbReference>
<sequence length="610" mass="66309">MAAVCAVFYSLLVHLFFLAIATENITSYNSSTTISPDQNSTLNFTEADTSTEPTQFESTTPTSTSSRTEPPEPELPDDPLPMSGHLLQPTTSVAEVCPCDENRDICDMNCCCDRECGLEVALFTDCSVHTVRGSEKLCNREVASYSLATTIDGFSELQSSVQNEKNYDTFCIYSHNRGNGLSHPPPALPTDRNFDLLFEKFSSFTFSSERSQTSAVEPQTSSGHQYGDIMSTSVGNDQRDIFYLPSSGITMDCVDTNPAAFLHKQSSRCSRRVDLLQDCEHLAALRMDTYTSIQIYSDKTTNAVPLPVDVASIVLQSLEGTQTEVQFSEGENLLPVLVSPGLCANVVLEVVYNVKYNPAGKIVNVAASLVLGFVRDAPMPFEQAFEITFSPEDGPEVVVQFSGNPGYVVGMPLVSGYKTTEGLSRSLNPKDTLSLLQSSVDQDCLRGPQVRSPILFGQDSVTGCTLRLSDATNCTLISQVLLDILRGPNLPHFVASFGNSPLEKLLDWVAVKRTFNPQDAQGCGIPLSLHLEIEWTKYGTLVNPQAQIVSVKEVIQTNSSQLALLSGGSSILPVQTSVAFISVSAPASPGYRAMPTIDAKLPFDFFFPFV</sequence>
<dbReference type="Pfam" id="PF07773">
    <property type="entry name" value="TCTN_DUF1619"/>
    <property type="match status" value="2"/>
</dbReference>
<comment type="subunit">
    <text evidence="2">Part of the tectonic-like complex (also named B9 complex).</text>
</comment>
<evidence type="ECO:0000313" key="11">
    <source>
        <dbReference type="Proteomes" id="UP000694523"/>
    </source>
</evidence>
<dbReference type="Pfam" id="PF25752">
    <property type="entry name" value="DUF1619_N"/>
    <property type="match status" value="1"/>
</dbReference>
<dbReference type="GO" id="GO:1904491">
    <property type="term" value="P:protein localization to ciliary transition zone"/>
    <property type="evidence" value="ECO:0007669"/>
    <property type="project" value="TreeGrafter"/>
</dbReference>
<feature type="chain" id="PRO_5034013854" description="Tectonic-1" evidence="7">
    <location>
        <begin position="22"/>
        <end position="610"/>
    </location>
</feature>
<dbReference type="PANTHER" id="PTHR14611">
    <property type="entry name" value="TECTONIC FAMILY MEMBER"/>
    <property type="match status" value="1"/>
</dbReference>
<evidence type="ECO:0000256" key="1">
    <source>
        <dbReference type="ARBA" id="ARBA00007633"/>
    </source>
</evidence>
<feature type="compositionally biased region" description="Low complexity" evidence="6">
    <location>
        <begin position="50"/>
        <end position="68"/>
    </location>
</feature>
<dbReference type="Proteomes" id="UP000694523">
    <property type="component" value="Unplaced"/>
</dbReference>
<feature type="domain" description="Tectonic-1-3 N-terminal" evidence="9">
    <location>
        <begin position="92"/>
        <end position="187"/>
    </location>
</feature>
<keyword evidence="5" id="KW-0325">Glycoprotein</keyword>
<reference evidence="10" key="2">
    <citation type="submission" date="2025-09" db="UniProtKB">
        <authorList>
            <consortium name="Ensembl"/>
        </authorList>
    </citation>
    <scope>IDENTIFICATION</scope>
</reference>
<organism evidence="10 11">
    <name type="scientific">Neogobius melanostomus</name>
    <name type="common">round goby</name>
    <dbReference type="NCBI Taxonomy" id="47308"/>
    <lineage>
        <taxon>Eukaryota</taxon>
        <taxon>Metazoa</taxon>
        <taxon>Chordata</taxon>
        <taxon>Craniata</taxon>
        <taxon>Vertebrata</taxon>
        <taxon>Euteleostomi</taxon>
        <taxon>Actinopterygii</taxon>
        <taxon>Neopterygii</taxon>
        <taxon>Teleostei</taxon>
        <taxon>Neoteleostei</taxon>
        <taxon>Acanthomorphata</taxon>
        <taxon>Gobiaria</taxon>
        <taxon>Gobiiformes</taxon>
        <taxon>Gobioidei</taxon>
        <taxon>Gobiidae</taxon>
        <taxon>Benthophilinae</taxon>
        <taxon>Neogobiini</taxon>
        <taxon>Neogobius</taxon>
    </lineage>
</organism>